<dbReference type="Pfam" id="PF07654">
    <property type="entry name" value="C1-set"/>
    <property type="match status" value="1"/>
</dbReference>
<dbReference type="InterPro" id="IPR003006">
    <property type="entry name" value="Ig/MHC_CS"/>
</dbReference>
<evidence type="ECO:0000256" key="4">
    <source>
        <dbReference type="SAM" id="Phobius"/>
    </source>
</evidence>
<evidence type="ECO:0000256" key="3">
    <source>
        <dbReference type="RuleBase" id="RU004439"/>
    </source>
</evidence>
<dbReference type="Gene3D" id="2.60.40.10">
    <property type="entry name" value="Immunoglobulins"/>
    <property type="match status" value="1"/>
</dbReference>
<protein>
    <recommendedName>
        <fullName evidence="5">Ig-like domain-containing protein</fullName>
    </recommendedName>
</protein>
<dbReference type="PRINTS" id="PR01638">
    <property type="entry name" value="MHCCLASSI"/>
</dbReference>
<dbReference type="EMBL" id="JAYMGO010000022">
    <property type="protein sequence ID" value="KAL1252033.1"/>
    <property type="molecule type" value="Genomic_DNA"/>
</dbReference>
<dbReference type="InterPro" id="IPR003597">
    <property type="entry name" value="Ig_C1-set"/>
</dbReference>
<reference evidence="6 7" key="1">
    <citation type="submission" date="2023-09" db="EMBL/GenBank/DDBJ databases">
        <authorList>
            <person name="Wang M."/>
        </authorList>
    </citation>
    <scope>NUCLEOTIDE SEQUENCE [LARGE SCALE GENOMIC DNA]</scope>
    <source>
        <strain evidence="6">GT-2023</strain>
        <tissue evidence="6">Liver</tissue>
    </source>
</reference>
<dbReference type="InterPro" id="IPR011161">
    <property type="entry name" value="MHC_I-like_Ag-recog"/>
</dbReference>
<evidence type="ECO:0000313" key="6">
    <source>
        <dbReference type="EMBL" id="KAL1252033.1"/>
    </source>
</evidence>
<evidence type="ECO:0000256" key="1">
    <source>
        <dbReference type="ARBA" id="ARBA00023180"/>
    </source>
</evidence>
<dbReference type="SUPFAM" id="SSF48726">
    <property type="entry name" value="Immunoglobulin"/>
    <property type="match status" value="1"/>
</dbReference>
<dbReference type="Gene3D" id="3.30.500.10">
    <property type="entry name" value="MHC class I-like antigen recognition-like"/>
    <property type="match status" value="1"/>
</dbReference>
<sequence length="342" mass="40123">MKVVIFFTYIPFVYSGFHTVMTTYTGIRGQNFLIIPEFSAVTTLDGQQIDYYDSITETLVPKQDWMKFVSEELWKEDTEIRKRMHQIYKKNIPILMERFNQTDGVHTYQRMYGCEWDDETEDSDGFDQYSYDGEDFIMLDMQNGRYIASIQQAVPTVKKWNNDQAHLEALQQYYEYECVYWLKFFLKSRKADLKRAPEVSLLQKDPSSPVVCHATGFYPSAVTITWVRNGQEHDEDVNLEETLPNVDGTFQKTSTLSIQPDEWKNNYYVCVVEHKGKTIRKILTESEIKNNDSKSQGSYGIMFVCLVITVFTVLVLYFAVQRIQKQLTVCENKKQDYSNKNL</sequence>
<keyword evidence="7" id="KW-1185">Reference proteome</keyword>
<dbReference type="PANTHER" id="PTHR16675:SF237">
    <property type="entry name" value="MHC CLASS I ANTIGEN TRANSCRIPT VARIANT 1-RELATED"/>
    <property type="match status" value="1"/>
</dbReference>
<dbReference type="InterPro" id="IPR036179">
    <property type="entry name" value="Ig-like_dom_sf"/>
</dbReference>
<gene>
    <name evidence="6" type="ORF">QQF64_019829</name>
</gene>
<dbReference type="PANTHER" id="PTHR16675">
    <property type="entry name" value="MHC CLASS I-RELATED"/>
    <property type="match status" value="1"/>
</dbReference>
<organism evidence="6 7">
    <name type="scientific">Cirrhinus molitorella</name>
    <name type="common">mud carp</name>
    <dbReference type="NCBI Taxonomy" id="172907"/>
    <lineage>
        <taxon>Eukaryota</taxon>
        <taxon>Metazoa</taxon>
        <taxon>Chordata</taxon>
        <taxon>Craniata</taxon>
        <taxon>Vertebrata</taxon>
        <taxon>Euteleostomi</taxon>
        <taxon>Actinopterygii</taxon>
        <taxon>Neopterygii</taxon>
        <taxon>Teleostei</taxon>
        <taxon>Ostariophysi</taxon>
        <taxon>Cypriniformes</taxon>
        <taxon>Cyprinidae</taxon>
        <taxon>Labeoninae</taxon>
        <taxon>Labeonini</taxon>
        <taxon>Cirrhinus</taxon>
    </lineage>
</organism>
<evidence type="ECO:0000256" key="2">
    <source>
        <dbReference type="ARBA" id="ARBA00023319"/>
    </source>
</evidence>
<dbReference type="InterPro" id="IPR037055">
    <property type="entry name" value="MHC_I-like_Ag-recog_sf"/>
</dbReference>
<keyword evidence="4" id="KW-0472">Membrane</keyword>
<feature type="domain" description="Ig-like" evidence="5">
    <location>
        <begin position="197"/>
        <end position="284"/>
    </location>
</feature>
<dbReference type="Pfam" id="PF00129">
    <property type="entry name" value="MHC_I"/>
    <property type="match status" value="1"/>
</dbReference>
<dbReference type="InterPro" id="IPR007110">
    <property type="entry name" value="Ig-like_dom"/>
</dbReference>
<dbReference type="InterPro" id="IPR050208">
    <property type="entry name" value="MHC_class-I_related"/>
</dbReference>
<dbReference type="PROSITE" id="PS50835">
    <property type="entry name" value="IG_LIKE"/>
    <property type="match status" value="1"/>
</dbReference>
<dbReference type="InterPro" id="IPR001039">
    <property type="entry name" value="MHC_I_a_a1/a2"/>
</dbReference>
<dbReference type="InterPro" id="IPR011162">
    <property type="entry name" value="MHC_I/II-like_Ag-recog"/>
</dbReference>
<proteinExistence type="inferred from homology"/>
<dbReference type="PROSITE" id="PS00290">
    <property type="entry name" value="IG_MHC"/>
    <property type="match status" value="1"/>
</dbReference>
<keyword evidence="2" id="KW-0393">Immunoglobulin domain</keyword>
<dbReference type="CDD" id="cd07698">
    <property type="entry name" value="IgC1_MHC_I_alpha3"/>
    <property type="match status" value="1"/>
</dbReference>
<dbReference type="SMART" id="SM00407">
    <property type="entry name" value="IGc1"/>
    <property type="match status" value="1"/>
</dbReference>
<accession>A0ABR3LKN9</accession>
<keyword evidence="1" id="KW-0325">Glycoprotein</keyword>
<name>A0ABR3LKN9_9TELE</name>
<keyword evidence="4" id="KW-1133">Transmembrane helix</keyword>
<evidence type="ECO:0000313" key="7">
    <source>
        <dbReference type="Proteomes" id="UP001558613"/>
    </source>
</evidence>
<dbReference type="SUPFAM" id="SSF54452">
    <property type="entry name" value="MHC antigen-recognition domain"/>
    <property type="match status" value="1"/>
</dbReference>
<evidence type="ECO:0000259" key="5">
    <source>
        <dbReference type="PROSITE" id="PS50835"/>
    </source>
</evidence>
<keyword evidence="4" id="KW-0812">Transmembrane</keyword>
<dbReference type="Proteomes" id="UP001558613">
    <property type="component" value="Unassembled WGS sequence"/>
</dbReference>
<comment type="similarity">
    <text evidence="3">Belongs to the MHC class I family.</text>
</comment>
<dbReference type="InterPro" id="IPR013783">
    <property type="entry name" value="Ig-like_fold"/>
</dbReference>
<comment type="caution">
    <text evidence="6">The sequence shown here is derived from an EMBL/GenBank/DDBJ whole genome shotgun (WGS) entry which is preliminary data.</text>
</comment>
<feature type="transmembrane region" description="Helical" evidence="4">
    <location>
        <begin position="299"/>
        <end position="320"/>
    </location>
</feature>